<dbReference type="EMBL" id="CP028843">
    <property type="protein sequence ID" value="AWB22499.1"/>
    <property type="molecule type" value="Genomic_DNA"/>
</dbReference>
<dbReference type="AlphaFoldDB" id="A0A2R4WLT4"/>
<organism evidence="1 2">
    <name type="scientific">Methylobacterium currus</name>
    <dbReference type="NCBI Taxonomy" id="2051553"/>
    <lineage>
        <taxon>Bacteria</taxon>
        <taxon>Pseudomonadati</taxon>
        <taxon>Pseudomonadota</taxon>
        <taxon>Alphaproteobacteria</taxon>
        <taxon>Hyphomicrobiales</taxon>
        <taxon>Methylobacteriaceae</taxon>
        <taxon>Methylobacterium</taxon>
    </lineage>
</organism>
<evidence type="ECO:0000313" key="2">
    <source>
        <dbReference type="Proteomes" id="UP000244755"/>
    </source>
</evidence>
<gene>
    <name evidence="1" type="ORF">DA075_17565</name>
</gene>
<accession>A0A2R4WLT4</accession>
<evidence type="ECO:0000313" key="1">
    <source>
        <dbReference type="EMBL" id="AWB22499.1"/>
    </source>
</evidence>
<keyword evidence="2" id="KW-1185">Reference proteome</keyword>
<proteinExistence type="predicted"/>
<sequence>MLAHQLRYRASRDRLGRRPISNFRFQAKDLAKIREWSQRSFSTAVGITILERDLVLPWPDLTTPSTTTTGLRP</sequence>
<name>A0A2R4WLT4_9HYPH</name>
<dbReference type="KEGG" id="mee:DA075_17565"/>
<reference evidence="1 2" key="1">
    <citation type="submission" date="2018-04" db="EMBL/GenBank/DDBJ databases">
        <title>Methylobacterium sp. PR1016A genome.</title>
        <authorList>
            <person name="Park W."/>
        </authorList>
    </citation>
    <scope>NUCLEOTIDE SEQUENCE [LARGE SCALE GENOMIC DNA]</scope>
    <source>
        <strain evidence="1 2">PR1016A</strain>
    </source>
</reference>
<protein>
    <submittedName>
        <fullName evidence="1">Uncharacterized protein</fullName>
    </submittedName>
</protein>
<dbReference type="Proteomes" id="UP000244755">
    <property type="component" value="Chromosome 1"/>
</dbReference>